<keyword evidence="7 11" id="KW-0547">Nucleotide-binding</keyword>
<evidence type="ECO:0000256" key="4">
    <source>
        <dbReference type="ARBA" id="ARBA00009392"/>
    </source>
</evidence>
<dbReference type="HAMAP" id="MF_01020">
    <property type="entry name" value="HisE"/>
    <property type="match status" value="1"/>
</dbReference>
<dbReference type="NCBIfam" id="NF001613">
    <property type="entry name" value="PRK00400.1-5"/>
    <property type="match status" value="1"/>
</dbReference>
<evidence type="ECO:0000256" key="2">
    <source>
        <dbReference type="ARBA" id="ARBA00004496"/>
    </source>
</evidence>
<dbReference type="Proteomes" id="UP001361239">
    <property type="component" value="Unassembled WGS sequence"/>
</dbReference>
<keyword evidence="9 11" id="KW-0067">ATP-binding</keyword>
<accession>A0ABU8RZQ6</accession>
<evidence type="ECO:0000256" key="7">
    <source>
        <dbReference type="ARBA" id="ARBA00022741"/>
    </source>
</evidence>
<dbReference type="RefSeq" id="WP_339588511.1">
    <property type="nucleotide sequence ID" value="NZ_JBBHJZ010000004.1"/>
</dbReference>
<dbReference type="GO" id="GO:0004636">
    <property type="term" value="F:phosphoribosyl-ATP diphosphatase activity"/>
    <property type="evidence" value="ECO:0007669"/>
    <property type="project" value="UniProtKB-EC"/>
</dbReference>
<evidence type="ECO:0000256" key="6">
    <source>
        <dbReference type="ARBA" id="ARBA00022605"/>
    </source>
</evidence>
<reference evidence="12 13" key="1">
    <citation type="submission" date="2024-03" db="EMBL/GenBank/DDBJ databases">
        <authorList>
            <person name="Jo J.-H."/>
        </authorList>
    </citation>
    <scope>NUCLEOTIDE SEQUENCE [LARGE SCALE GENOMIC DNA]</scope>
    <source>
        <strain evidence="12 13">PS1R-30</strain>
    </source>
</reference>
<dbReference type="EC" id="3.6.1.31" evidence="11"/>
<proteinExistence type="inferred from homology"/>
<keyword evidence="13" id="KW-1185">Reference proteome</keyword>
<dbReference type="SUPFAM" id="SSF101386">
    <property type="entry name" value="all-alpha NTP pyrophosphatases"/>
    <property type="match status" value="1"/>
</dbReference>
<gene>
    <name evidence="11" type="primary">hisE</name>
    <name evidence="12" type="ORF">WG901_18095</name>
</gene>
<evidence type="ECO:0000313" key="12">
    <source>
        <dbReference type="EMBL" id="MEJ5978569.1"/>
    </source>
</evidence>
<evidence type="ECO:0000256" key="9">
    <source>
        <dbReference type="ARBA" id="ARBA00022840"/>
    </source>
</evidence>
<dbReference type="EMBL" id="JBBHJZ010000004">
    <property type="protein sequence ID" value="MEJ5978569.1"/>
    <property type="molecule type" value="Genomic_DNA"/>
</dbReference>
<evidence type="ECO:0000256" key="3">
    <source>
        <dbReference type="ARBA" id="ARBA00005204"/>
    </source>
</evidence>
<evidence type="ECO:0000256" key="1">
    <source>
        <dbReference type="ARBA" id="ARBA00001460"/>
    </source>
</evidence>
<evidence type="ECO:0000313" key="13">
    <source>
        <dbReference type="Proteomes" id="UP001361239"/>
    </source>
</evidence>
<comment type="similarity">
    <text evidence="4 11">Belongs to the PRA-PH family.</text>
</comment>
<evidence type="ECO:0000256" key="8">
    <source>
        <dbReference type="ARBA" id="ARBA00022801"/>
    </source>
</evidence>
<dbReference type="Gene3D" id="1.10.287.1080">
    <property type="entry name" value="MazG-like"/>
    <property type="match status" value="1"/>
</dbReference>
<keyword evidence="6 11" id="KW-0028">Amino-acid biosynthesis</keyword>
<comment type="catalytic activity">
    <reaction evidence="1 11">
        <text>1-(5-phospho-beta-D-ribosyl)-ATP + H2O = 1-(5-phospho-beta-D-ribosyl)-5'-AMP + diphosphate + H(+)</text>
        <dbReference type="Rhea" id="RHEA:22828"/>
        <dbReference type="ChEBI" id="CHEBI:15377"/>
        <dbReference type="ChEBI" id="CHEBI:15378"/>
        <dbReference type="ChEBI" id="CHEBI:33019"/>
        <dbReference type="ChEBI" id="CHEBI:59457"/>
        <dbReference type="ChEBI" id="CHEBI:73183"/>
        <dbReference type="EC" id="3.6.1.31"/>
    </reaction>
</comment>
<dbReference type="NCBIfam" id="TIGR03188">
    <property type="entry name" value="histidine_hisI"/>
    <property type="match status" value="1"/>
</dbReference>
<dbReference type="InterPro" id="IPR008179">
    <property type="entry name" value="HisE"/>
</dbReference>
<comment type="subcellular location">
    <subcellularLocation>
        <location evidence="2 11">Cytoplasm</location>
    </subcellularLocation>
</comment>
<evidence type="ECO:0000256" key="11">
    <source>
        <dbReference type="HAMAP-Rule" id="MF_01020"/>
    </source>
</evidence>
<organism evidence="12 13">
    <name type="scientific">Novosphingobium anseongense</name>
    <dbReference type="NCBI Taxonomy" id="3133436"/>
    <lineage>
        <taxon>Bacteria</taxon>
        <taxon>Pseudomonadati</taxon>
        <taxon>Pseudomonadota</taxon>
        <taxon>Alphaproteobacteria</taxon>
        <taxon>Sphingomonadales</taxon>
        <taxon>Sphingomonadaceae</taxon>
        <taxon>Novosphingobium</taxon>
    </lineage>
</organism>
<name>A0ABU8RZQ6_9SPHN</name>
<dbReference type="PANTHER" id="PTHR42945">
    <property type="entry name" value="HISTIDINE BIOSYNTHESIS BIFUNCTIONAL PROTEIN"/>
    <property type="match status" value="1"/>
</dbReference>
<keyword evidence="8 11" id="KW-0378">Hydrolase</keyword>
<dbReference type="CDD" id="cd11534">
    <property type="entry name" value="NTP-PPase_HisIE_like"/>
    <property type="match status" value="1"/>
</dbReference>
<sequence>MADDTLSRLEAVIAARRDADPDSSYVAKLNAKGLKKIAQKLGEEATETVIAALVEDRQALVGEAADLLFHLVVLLNAKQVPLAEVFAELERREGTSGIAEKASRTS</sequence>
<dbReference type="Pfam" id="PF01503">
    <property type="entry name" value="PRA-PH"/>
    <property type="match status" value="1"/>
</dbReference>
<evidence type="ECO:0000256" key="5">
    <source>
        <dbReference type="ARBA" id="ARBA00022490"/>
    </source>
</evidence>
<protein>
    <recommendedName>
        <fullName evidence="11">Phosphoribosyl-ATP pyrophosphatase</fullName>
        <shortName evidence="11">PRA-PH</shortName>
        <ecNumber evidence="11">3.6.1.31</ecNumber>
    </recommendedName>
</protein>
<comment type="pathway">
    <text evidence="3 11">Amino-acid biosynthesis; L-histidine biosynthesis; L-histidine from 5-phospho-alpha-D-ribose 1-diphosphate: step 2/9.</text>
</comment>
<dbReference type="NCBIfam" id="NF001611">
    <property type="entry name" value="PRK00400.1-3"/>
    <property type="match status" value="1"/>
</dbReference>
<keyword evidence="5 11" id="KW-0963">Cytoplasm</keyword>
<keyword evidence="10 11" id="KW-0368">Histidine biosynthesis</keyword>
<dbReference type="PANTHER" id="PTHR42945:SF9">
    <property type="entry name" value="HISTIDINE BIOSYNTHESIS BIFUNCTIONAL PROTEIN HISIE"/>
    <property type="match status" value="1"/>
</dbReference>
<dbReference type="InterPro" id="IPR021130">
    <property type="entry name" value="PRib-ATP_PPHydrolase-like"/>
</dbReference>
<comment type="caution">
    <text evidence="12">The sequence shown here is derived from an EMBL/GenBank/DDBJ whole genome shotgun (WGS) entry which is preliminary data.</text>
</comment>
<evidence type="ECO:0000256" key="10">
    <source>
        <dbReference type="ARBA" id="ARBA00023102"/>
    </source>
</evidence>